<dbReference type="Proteomes" id="UP000289738">
    <property type="component" value="Chromosome B03"/>
</dbReference>
<sequence length="987" mass="110096">MGRTTRSVYLQSSRREDIFVPMAVQDNAIKRMRIDKEEPSRSNAQASAINLISAVKELHELHSQDLYKFLRDAESFTIHYPTKKGLLLKIDMDKLASSLPLHLTAVLISSSRDKAMFRYVLCGIRLLHSLCDLAPRLPKLDQIFLDDIRVLEQLIDLVFYTLIVLSGYRQEGHAFSHMFLLHSTLVACNLHLLTGFISPQSQDIVHVLLAHPKVDIFMDAAFGSVRMIVRYLEVTLIAIYKHFSEESNLTAEQAVYHLCQQCEASLQFLQSLCQQKLFKERLLKNKELCRRGSILFLARSILKLNVQPSFTSRIVAAISRLKAKVLSILLSLCEAENLSFLDEVASSSHCLDLAKSIASEVFDLLKNAFGRDPRHPTNTDRSYPMGFLQLNAMRLADILSDDSNFRSYMTACFTKVLTAIISLSHGDFLSCWCSSNLPGTEEDATLEYDIYASVGWILDLSNQHQTILGLNLIHNSMPCASYAHHRTSLFVKVIANLHCFVPNICEEQERNLFVLKVQECLQMDLSGLLPGFSLTSGSRKAAAVNRNLRSLLSHAESLVPNFLNEEDLHLLRVFIGELQSLTTTPLGGNQGQDSKIEGSLSWDKFVQDSKTEESLSWNKFPKHNNDRYQDALSTGGGSSPLLKERAKLNKSGNLKEGVSENSAFPGIDQQNNRDENTNQSDNLTRQNQEDKATSGKSVSGARDVDKDAQNAETSGSDSSSAKRKNTVVHMDSEHSKSIEPHKKVGVGESAEDEKVETVQRRKRKRTIMNDKQVMLIERALLDEPDMQRNAASLQSWADKLSLHGSEVSSSQLKNWLNNRKARLARTAKDVKAADGDNQVVDKQRGSMLGTHDLPDNHGDASNAGRDLLTLARIASGDNSEPSLAEAAESGHPESVRCNVGQYVVLVDARGDEIGKGKVVQVRGKWNGKSLDELQTYVVDISELKAEKGLRLPYPSEATGTTFADAETKLGAMKVLWNSRRIFPERTE</sequence>
<keyword evidence="2" id="KW-0238">DNA-binding</keyword>
<keyword evidence="2" id="KW-0371">Homeobox</keyword>
<feature type="compositionally biased region" description="Basic and acidic residues" evidence="3">
    <location>
        <begin position="730"/>
        <end position="742"/>
    </location>
</feature>
<gene>
    <name evidence="5" type="ORF">Ahy_B03g068431</name>
</gene>
<dbReference type="SMART" id="SM00389">
    <property type="entry name" value="HOX"/>
    <property type="match status" value="1"/>
</dbReference>
<evidence type="ECO:0000313" key="5">
    <source>
        <dbReference type="EMBL" id="RYR23171.1"/>
    </source>
</evidence>
<dbReference type="InterPro" id="IPR056560">
    <property type="entry name" value="HTH_NDX"/>
</dbReference>
<dbReference type="GO" id="GO:0009908">
    <property type="term" value="P:flower development"/>
    <property type="evidence" value="ECO:0007669"/>
    <property type="project" value="InterPro"/>
</dbReference>
<dbReference type="AlphaFoldDB" id="A0A445A9N5"/>
<feature type="compositionally biased region" description="Polar residues" evidence="3">
    <location>
        <begin position="677"/>
        <end position="686"/>
    </location>
</feature>
<feature type="compositionally biased region" description="Polar residues" evidence="3">
    <location>
        <begin position="710"/>
        <end position="719"/>
    </location>
</feature>
<organism evidence="5 6">
    <name type="scientific">Arachis hypogaea</name>
    <name type="common">Peanut</name>
    <dbReference type="NCBI Taxonomy" id="3818"/>
    <lineage>
        <taxon>Eukaryota</taxon>
        <taxon>Viridiplantae</taxon>
        <taxon>Streptophyta</taxon>
        <taxon>Embryophyta</taxon>
        <taxon>Tracheophyta</taxon>
        <taxon>Spermatophyta</taxon>
        <taxon>Magnoliopsida</taxon>
        <taxon>eudicotyledons</taxon>
        <taxon>Gunneridae</taxon>
        <taxon>Pentapetalae</taxon>
        <taxon>rosids</taxon>
        <taxon>fabids</taxon>
        <taxon>Fabales</taxon>
        <taxon>Fabaceae</taxon>
        <taxon>Papilionoideae</taxon>
        <taxon>50 kb inversion clade</taxon>
        <taxon>dalbergioids sensu lato</taxon>
        <taxon>Dalbergieae</taxon>
        <taxon>Pterocarpus clade</taxon>
        <taxon>Arachis</taxon>
    </lineage>
</organism>
<comment type="subcellular location">
    <subcellularLocation>
        <location evidence="1 2">Nucleus</location>
    </subcellularLocation>
</comment>
<dbReference type="EMBL" id="SDMP01000013">
    <property type="protein sequence ID" value="RYR23171.1"/>
    <property type="molecule type" value="Genomic_DNA"/>
</dbReference>
<reference evidence="5 6" key="1">
    <citation type="submission" date="2019-01" db="EMBL/GenBank/DDBJ databases">
        <title>Sequencing of cultivated peanut Arachis hypogaea provides insights into genome evolution and oil improvement.</title>
        <authorList>
            <person name="Chen X."/>
        </authorList>
    </citation>
    <scope>NUCLEOTIDE SEQUENCE [LARGE SCALE GENOMIC DNA]</scope>
    <source>
        <strain evidence="6">cv. Fuhuasheng</strain>
        <tissue evidence="5">Leaves</tissue>
    </source>
</reference>
<dbReference type="PANTHER" id="PTHR35743:SF1">
    <property type="entry name" value="NODULIN HOMEOBOX"/>
    <property type="match status" value="1"/>
</dbReference>
<dbReference type="GO" id="GO:0003697">
    <property type="term" value="F:single-stranded DNA binding"/>
    <property type="evidence" value="ECO:0007669"/>
    <property type="project" value="InterPro"/>
</dbReference>
<dbReference type="Pfam" id="PF24426">
    <property type="entry name" value="HTH_NDX"/>
    <property type="match status" value="1"/>
</dbReference>
<dbReference type="InterPro" id="IPR056559">
    <property type="entry name" value="NDX_C"/>
</dbReference>
<evidence type="ECO:0000256" key="3">
    <source>
        <dbReference type="SAM" id="MobiDB-lite"/>
    </source>
</evidence>
<dbReference type="PANTHER" id="PTHR35743">
    <property type="entry name" value="NODULIN HOMEOBOX"/>
    <property type="match status" value="1"/>
</dbReference>
<protein>
    <recommendedName>
        <fullName evidence="4">Homeobox domain-containing protein</fullName>
    </recommendedName>
</protein>
<dbReference type="GO" id="GO:0005634">
    <property type="term" value="C:nucleus"/>
    <property type="evidence" value="ECO:0007669"/>
    <property type="project" value="UniProtKB-SubCell"/>
</dbReference>
<evidence type="ECO:0000313" key="6">
    <source>
        <dbReference type="Proteomes" id="UP000289738"/>
    </source>
</evidence>
<keyword evidence="6" id="KW-1185">Reference proteome</keyword>
<evidence type="ECO:0000256" key="1">
    <source>
        <dbReference type="ARBA" id="ARBA00004123"/>
    </source>
</evidence>
<comment type="caution">
    <text evidence="5">The sequence shown here is derived from an EMBL/GenBank/DDBJ whole genome shotgun (WGS) entry which is preliminary data.</text>
</comment>
<dbReference type="InterPro" id="IPR057287">
    <property type="entry name" value="Ndx_N"/>
</dbReference>
<evidence type="ECO:0000256" key="2">
    <source>
        <dbReference type="PROSITE-ProRule" id="PRU00108"/>
    </source>
</evidence>
<feature type="region of interest" description="Disordered" evidence="3">
    <location>
        <begin position="614"/>
        <end position="757"/>
    </location>
</feature>
<proteinExistence type="predicted"/>
<accession>A0A445A9N5</accession>
<feature type="domain" description="Homeobox" evidence="4">
    <location>
        <begin position="759"/>
        <end position="826"/>
    </location>
</feature>
<dbReference type="STRING" id="3818.A0A445A9N5"/>
<keyword evidence="2" id="KW-0539">Nucleus</keyword>
<dbReference type="InterPro" id="IPR039325">
    <property type="entry name" value="NDX"/>
</dbReference>
<evidence type="ECO:0000259" key="4">
    <source>
        <dbReference type="PROSITE" id="PS50071"/>
    </source>
</evidence>
<dbReference type="Pfam" id="PF25246">
    <property type="entry name" value="Nodulin_N"/>
    <property type="match status" value="1"/>
</dbReference>
<dbReference type="CDD" id="cd00086">
    <property type="entry name" value="homeodomain"/>
    <property type="match status" value="1"/>
</dbReference>
<dbReference type="Pfam" id="PF24679">
    <property type="entry name" value="Nodulin_C"/>
    <property type="match status" value="1"/>
</dbReference>
<dbReference type="InterPro" id="IPR001356">
    <property type="entry name" value="HD"/>
</dbReference>
<dbReference type="PROSITE" id="PS50071">
    <property type="entry name" value="HOMEOBOX_2"/>
    <property type="match status" value="1"/>
</dbReference>
<name>A0A445A9N5_ARAHY</name>
<feature type="DNA-binding region" description="Homeobox" evidence="2">
    <location>
        <begin position="761"/>
        <end position="827"/>
    </location>
</feature>